<evidence type="ECO:0000256" key="7">
    <source>
        <dbReference type="ARBA" id="ARBA00022857"/>
    </source>
</evidence>
<proteinExistence type="inferred from homology"/>
<dbReference type="InterPro" id="IPR036136">
    <property type="entry name" value="Nit/Sulf_reduc_fer-like_dom_sf"/>
</dbReference>
<dbReference type="Proteomes" id="UP000317624">
    <property type="component" value="Unassembled WGS sequence"/>
</dbReference>
<feature type="binding site" evidence="15">
    <location>
        <position position="432"/>
    </location>
    <ligand>
        <name>[4Fe-4S] cluster</name>
        <dbReference type="ChEBI" id="CHEBI:49883"/>
    </ligand>
</feature>
<dbReference type="HAMAP" id="MF_01540">
    <property type="entry name" value="CysI"/>
    <property type="match status" value="1"/>
</dbReference>
<accession>A0A558BUM3</accession>
<keyword evidence="3 15" id="KW-0004">4Fe-4S</keyword>
<feature type="domain" description="Nitrite/sulphite reductase 4Fe-4S" evidence="16">
    <location>
        <begin position="169"/>
        <end position="323"/>
    </location>
</feature>
<dbReference type="PANTHER" id="PTHR11493:SF47">
    <property type="entry name" value="SULFITE REDUCTASE [NADPH] SUBUNIT BETA"/>
    <property type="match status" value="1"/>
</dbReference>
<evidence type="ECO:0000256" key="5">
    <source>
        <dbReference type="ARBA" id="ARBA00022617"/>
    </source>
</evidence>
<keyword evidence="7 15" id="KW-0521">NADP</keyword>
<evidence type="ECO:0000256" key="1">
    <source>
        <dbReference type="ARBA" id="ARBA00004774"/>
    </source>
</evidence>
<dbReference type="NCBIfam" id="TIGR02041">
    <property type="entry name" value="CysI"/>
    <property type="match status" value="1"/>
</dbReference>
<dbReference type="InterPro" id="IPR011786">
    <property type="entry name" value="CysI"/>
</dbReference>
<keyword evidence="4 15" id="KW-0028">Amino-acid biosynthesis</keyword>
<comment type="catalytic activity">
    <reaction evidence="12 15">
        <text>hydrogen sulfide + 3 NADP(+) + 3 H2O = sulfite + 3 NADPH + 4 H(+)</text>
        <dbReference type="Rhea" id="RHEA:13801"/>
        <dbReference type="ChEBI" id="CHEBI:15377"/>
        <dbReference type="ChEBI" id="CHEBI:15378"/>
        <dbReference type="ChEBI" id="CHEBI:17359"/>
        <dbReference type="ChEBI" id="CHEBI:29919"/>
        <dbReference type="ChEBI" id="CHEBI:57783"/>
        <dbReference type="ChEBI" id="CHEBI:58349"/>
        <dbReference type="EC" id="1.8.1.2"/>
    </reaction>
</comment>
<dbReference type="GO" id="GO:0019344">
    <property type="term" value="P:cysteine biosynthetic process"/>
    <property type="evidence" value="ECO:0007669"/>
    <property type="project" value="UniProtKB-KW"/>
</dbReference>
<keyword evidence="19" id="KW-1185">Reference proteome</keyword>
<dbReference type="GO" id="GO:0009337">
    <property type="term" value="C:sulfite reductase complex (NADPH)"/>
    <property type="evidence" value="ECO:0007669"/>
    <property type="project" value="InterPro"/>
</dbReference>
<dbReference type="FunFam" id="3.30.413.10:FF:000004">
    <property type="entry name" value="Sulfite reductase [NADPH] hemoprotein beta-component"/>
    <property type="match status" value="1"/>
</dbReference>
<dbReference type="NCBIfam" id="NF010029">
    <property type="entry name" value="PRK13504.1"/>
    <property type="match status" value="1"/>
</dbReference>
<evidence type="ECO:0000256" key="12">
    <source>
        <dbReference type="ARBA" id="ARBA00052219"/>
    </source>
</evidence>
<evidence type="ECO:0000256" key="10">
    <source>
        <dbReference type="ARBA" id="ARBA00023014"/>
    </source>
</evidence>
<evidence type="ECO:0000256" key="4">
    <source>
        <dbReference type="ARBA" id="ARBA00022605"/>
    </source>
</evidence>
<dbReference type="UniPathway" id="UPA00140">
    <property type="reaction ID" value="UER00207"/>
</dbReference>
<evidence type="ECO:0000313" key="19">
    <source>
        <dbReference type="Proteomes" id="UP000317624"/>
    </source>
</evidence>
<dbReference type="GO" id="GO:0050661">
    <property type="term" value="F:NADP binding"/>
    <property type="evidence" value="ECO:0007669"/>
    <property type="project" value="InterPro"/>
</dbReference>
<feature type="domain" description="Nitrite/Sulfite reductase ferredoxin-like" evidence="17">
    <location>
        <begin position="347"/>
        <end position="412"/>
    </location>
</feature>
<keyword evidence="10 15" id="KW-0411">Iron-sulfur</keyword>
<keyword evidence="8 15" id="KW-0560">Oxidoreductase</keyword>
<evidence type="ECO:0000256" key="2">
    <source>
        <dbReference type="ARBA" id="ARBA00010429"/>
    </source>
</evidence>
<dbReference type="Gene3D" id="3.30.413.10">
    <property type="entry name" value="Sulfite Reductase Hemoprotein, domain 1"/>
    <property type="match status" value="2"/>
</dbReference>
<evidence type="ECO:0000256" key="14">
    <source>
        <dbReference type="ARBA" id="ARBA00062253"/>
    </source>
</evidence>
<dbReference type="PROSITE" id="PS00365">
    <property type="entry name" value="NIR_SIR"/>
    <property type="match status" value="1"/>
</dbReference>
<dbReference type="GO" id="GO:0004783">
    <property type="term" value="F:sulfite reductase (NADPH) activity"/>
    <property type="evidence" value="ECO:0007669"/>
    <property type="project" value="UniProtKB-UniRule"/>
</dbReference>
<comment type="subunit">
    <text evidence="14 15">Alpha(8)-beta(8). The alpha component is a flavoprotein, the beta component is a hemoprotein.</text>
</comment>
<name>A0A558BUM3_9BACT</name>
<comment type="function">
    <text evidence="13 15">Component of the sulfite reductase complex that catalyzes the 6-electron reduction of sulfite to sulfide. This is one of several activities required for the biosynthesis of L-cysteine from sulfate.</text>
</comment>
<keyword evidence="6 15" id="KW-0479">Metal-binding</keyword>
<feature type="binding site" description="axial binding residue" evidence="15">
    <location>
        <position position="481"/>
    </location>
    <ligand>
        <name>siroheme</name>
        <dbReference type="ChEBI" id="CHEBI:60052"/>
    </ligand>
    <ligandPart>
        <name>Fe</name>
        <dbReference type="ChEBI" id="CHEBI:18248"/>
    </ligandPart>
</feature>
<feature type="binding site" evidence="15">
    <location>
        <position position="481"/>
    </location>
    <ligand>
        <name>[4Fe-4S] cluster</name>
        <dbReference type="ChEBI" id="CHEBI:49883"/>
    </ligand>
</feature>
<evidence type="ECO:0000256" key="9">
    <source>
        <dbReference type="ARBA" id="ARBA00023004"/>
    </source>
</evidence>
<evidence type="ECO:0000256" key="11">
    <source>
        <dbReference type="ARBA" id="ARBA00023192"/>
    </source>
</evidence>
<dbReference type="SUPFAM" id="SSF56014">
    <property type="entry name" value="Nitrite and sulphite reductase 4Fe-4S domain-like"/>
    <property type="match status" value="2"/>
</dbReference>
<dbReference type="EMBL" id="VMRJ01000003">
    <property type="protein sequence ID" value="TVT40189.1"/>
    <property type="molecule type" value="Genomic_DNA"/>
</dbReference>
<comment type="caution">
    <text evidence="18">The sequence shown here is derived from an EMBL/GenBank/DDBJ whole genome shotgun (WGS) entry which is preliminary data.</text>
</comment>
<dbReference type="PANTHER" id="PTHR11493">
    <property type="entry name" value="SULFITE REDUCTASE [NADPH] SUBUNIT BETA-RELATED"/>
    <property type="match status" value="1"/>
</dbReference>
<dbReference type="InterPro" id="IPR005117">
    <property type="entry name" value="NiRdtase/SiRdtase_haem-b_fer"/>
</dbReference>
<organism evidence="18 19">
    <name type="scientific">Hymenobacter setariae</name>
    <dbReference type="NCBI Taxonomy" id="2594794"/>
    <lineage>
        <taxon>Bacteria</taxon>
        <taxon>Pseudomonadati</taxon>
        <taxon>Bacteroidota</taxon>
        <taxon>Cytophagia</taxon>
        <taxon>Cytophagales</taxon>
        <taxon>Hymenobacteraceae</taxon>
        <taxon>Hymenobacter</taxon>
    </lineage>
</organism>
<evidence type="ECO:0000256" key="15">
    <source>
        <dbReference type="HAMAP-Rule" id="MF_01540"/>
    </source>
</evidence>
<evidence type="ECO:0000259" key="17">
    <source>
        <dbReference type="Pfam" id="PF03460"/>
    </source>
</evidence>
<dbReference type="Pfam" id="PF01077">
    <property type="entry name" value="NIR_SIR"/>
    <property type="match status" value="1"/>
</dbReference>
<keyword evidence="9 15" id="KW-0408">Iron</keyword>
<dbReference type="AlphaFoldDB" id="A0A558BUM3"/>
<protein>
    <recommendedName>
        <fullName evidence="15">Sulfite reductase [NADPH] hemoprotein beta-component</fullName>
        <shortName evidence="15">SiR-HP</shortName>
        <shortName evidence="15">SiRHP</shortName>
        <ecNumber evidence="15">1.8.1.2</ecNumber>
    </recommendedName>
</protein>
<feature type="binding site" evidence="15">
    <location>
        <position position="438"/>
    </location>
    <ligand>
        <name>[4Fe-4S] cluster</name>
        <dbReference type="ChEBI" id="CHEBI:49883"/>
    </ligand>
</feature>
<dbReference type="InterPro" id="IPR006067">
    <property type="entry name" value="NO2/SO3_Rdtase_4Fe4S_dom"/>
</dbReference>
<dbReference type="GO" id="GO:0000103">
    <property type="term" value="P:sulfate assimilation"/>
    <property type="evidence" value="ECO:0007669"/>
    <property type="project" value="UniProtKB-UniRule"/>
</dbReference>
<dbReference type="GO" id="GO:0070814">
    <property type="term" value="P:hydrogen sulfide biosynthetic process"/>
    <property type="evidence" value="ECO:0007669"/>
    <property type="project" value="UniProtKB-UniRule"/>
</dbReference>
<dbReference type="FunFam" id="3.30.413.10:FF:000003">
    <property type="entry name" value="Sulfite reductase [NADPH] hemoprotein beta-component"/>
    <property type="match status" value="1"/>
</dbReference>
<dbReference type="RefSeq" id="WP_144847848.1">
    <property type="nucleotide sequence ID" value="NZ_VMRJ01000003.1"/>
</dbReference>
<sequence length="567" mass="62539">MSSIPSNHSEVEHVKIASRYLRGTLADSLRNGITGALNPDDTHLIKFHGSYQQTDRDLESERKRQKLEPLYSFMIRVRVPGGVASARQWARMNELSDSYGNGTLKLTTRQTFQLHGILKRNLPAAIQGFNEVTMDSIAGCGDVNRNVMCNTNPHESAVHQQVYDTAVAISAHLTPRTSAYREIWLDGNLQETTEAVDDEPVYGKTYLPRKFKIALAVPPHNDTDIYANDIGLIAIEEDGQLVGYNVAIGGGLGMTFGMPETYPRLADLIGFVAADDVVEVCEKLVTIQRDWGNRENRKFSRFKYTIDRVGLPAVVAEMHQRLGYALAPARPYRFTSSSDSFGWSGAPDGLSHLTLFVEGGRVLDRPGYGLKSALAEIASFHTGDFRLTGNQNLIIGNIEPAHRLRVQEVLEKHGAAPKAEQLTAIRRDALACVALNTCSLAFAEAERYLPTLLDKLDTVIRAHGLAEDSILIRMTGCPNGCARPYLGEIALIGRSLGRYNLYLGASHHGDRLNKLYREMLDEDGILRELTPLIAAYATDRETGESFGDFVVRTGVVKATVVGLDFHA</sequence>
<keyword evidence="11 15" id="KW-0198">Cysteine biosynthesis</keyword>
<reference evidence="18 19" key="1">
    <citation type="submission" date="2019-07" db="EMBL/GenBank/DDBJ databases">
        <title>Hymenobacter sp. straun FUR1 Genome sequencing and assembly.</title>
        <authorList>
            <person name="Chhetri G."/>
        </authorList>
    </citation>
    <scope>NUCLEOTIDE SEQUENCE [LARGE SCALE GENOMIC DNA]</scope>
    <source>
        <strain evidence="18 19">Fur1</strain>
    </source>
</reference>
<dbReference type="GO" id="GO:0020037">
    <property type="term" value="F:heme binding"/>
    <property type="evidence" value="ECO:0007669"/>
    <property type="project" value="InterPro"/>
</dbReference>
<dbReference type="GO" id="GO:0050311">
    <property type="term" value="F:sulfite reductase (ferredoxin) activity"/>
    <property type="evidence" value="ECO:0007669"/>
    <property type="project" value="TreeGrafter"/>
</dbReference>
<dbReference type="InterPro" id="IPR045169">
    <property type="entry name" value="NO2/SO3_Rdtase_4Fe4S_prot"/>
</dbReference>
<dbReference type="InterPro" id="IPR045854">
    <property type="entry name" value="NO2/SO3_Rdtase_4Fe4S_sf"/>
</dbReference>
<evidence type="ECO:0000256" key="6">
    <source>
        <dbReference type="ARBA" id="ARBA00022723"/>
    </source>
</evidence>
<comment type="cofactor">
    <cofactor evidence="15">
        <name>siroheme</name>
        <dbReference type="ChEBI" id="CHEBI:60052"/>
    </cofactor>
    <text evidence="15">Binds 1 siroheme per subunit.</text>
</comment>
<feature type="domain" description="Nitrite/Sulfite reductase ferredoxin-like" evidence="17">
    <location>
        <begin position="72"/>
        <end position="131"/>
    </location>
</feature>
<gene>
    <name evidence="15" type="primary">cysI</name>
    <name evidence="18" type="ORF">FNT36_11905</name>
</gene>
<dbReference type="EC" id="1.8.1.2" evidence="15"/>
<dbReference type="Pfam" id="PF03460">
    <property type="entry name" value="NIR_SIR_ferr"/>
    <property type="match status" value="2"/>
</dbReference>
<evidence type="ECO:0000313" key="18">
    <source>
        <dbReference type="EMBL" id="TVT40189.1"/>
    </source>
</evidence>
<comment type="similarity">
    <text evidence="2 15">Belongs to the nitrite and sulfite reductase 4Fe-4S domain family.</text>
</comment>
<evidence type="ECO:0000256" key="3">
    <source>
        <dbReference type="ARBA" id="ARBA00022485"/>
    </source>
</evidence>
<evidence type="ECO:0000259" key="16">
    <source>
        <dbReference type="Pfam" id="PF01077"/>
    </source>
</evidence>
<dbReference type="PRINTS" id="PR00397">
    <property type="entry name" value="SIROHAEM"/>
</dbReference>
<dbReference type="SUPFAM" id="SSF55124">
    <property type="entry name" value="Nitrite/Sulfite reductase N-terminal domain-like"/>
    <property type="match status" value="2"/>
</dbReference>
<keyword evidence="5 15" id="KW-0349">Heme</keyword>
<comment type="pathway">
    <text evidence="1 15">Sulfur metabolism; hydrogen sulfide biosynthesis; hydrogen sulfide from sulfite (NADPH route): step 1/1.</text>
</comment>
<dbReference type="InterPro" id="IPR006066">
    <property type="entry name" value="NO2/SO3_Rdtase_FeS/sirohaem_BS"/>
</dbReference>
<feature type="binding site" evidence="15">
    <location>
        <position position="477"/>
    </location>
    <ligand>
        <name>[4Fe-4S] cluster</name>
        <dbReference type="ChEBI" id="CHEBI:49883"/>
    </ligand>
</feature>
<evidence type="ECO:0000256" key="13">
    <source>
        <dbReference type="ARBA" id="ARBA00057160"/>
    </source>
</evidence>
<comment type="cofactor">
    <cofactor evidence="15">
        <name>[4Fe-4S] cluster</name>
        <dbReference type="ChEBI" id="CHEBI:49883"/>
    </cofactor>
    <text evidence="15">Binds 1 [4Fe-4S] cluster per subunit.</text>
</comment>
<dbReference type="OrthoDB" id="3189055at2"/>
<dbReference type="GO" id="GO:0046872">
    <property type="term" value="F:metal ion binding"/>
    <property type="evidence" value="ECO:0007669"/>
    <property type="project" value="UniProtKB-KW"/>
</dbReference>
<dbReference type="GO" id="GO:0051539">
    <property type="term" value="F:4 iron, 4 sulfur cluster binding"/>
    <property type="evidence" value="ECO:0007669"/>
    <property type="project" value="UniProtKB-KW"/>
</dbReference>
<evidence type="ECO:0000256" key="8">
    <source>
        <dbReference type="ARBA" id="ARBA00023002"/>
    </source>
</evidence>